<sequence>MSGDDSFSSGSGVSAGAPGVGTDVVRIADLVALPELRLAVAAGAAHLGRPVEAAHVSELLTPGQWLQGGELLMTIGLLLPMTDEACAAYVRDAAADGSGACGLVLGLGRDLPHQSAPEPLVGAAEAAGMPLLTVPDEVPFIAVTKAVFDARAAVQRRALERAFEAQRRLTTAAASGQGLTATLRAWTVATGVTAVVTDPLGRLIADAGNGVAGGSSGALPDAAGDLLGRVAARGLHGSGSSIRGDLRVEVLPLGAERLRGLLVLGGHIGAEERLLASGLVSLLTLELERRHLADEPVRRRRAALLGRLLAAETTPEQARDVLAGAGLGAERVRGFAVETATGGERAESAPGAAQAGPPPGPAAADVPSRAGADPGSAAELAADLALALPGGLVRIGGGVVEAVCGDDLDVREVLDRFAPGRAAGIGPVTPPEAAASSVRQARALLPLSRASGRPVEAEHGGSSALLLDLADRDTLTAFADTVLGPLDAADPSGELAATLEAWLEAGGSWDETARRLGVHRHTVRNRIDKAMAATGRHLDAGGDRFDLWMAVRIRRRERP</sequence>
<gene>
    <name evidence="4" type="ORF">GCM10023205_22380</name>
</gene>
<dbReference type="Pfam" id="PF13556">
    <property type="entry name" value="HTH_30"/>
    <property type="match status" value="1"/>
</dbReference>
<protein>
    <submittedName>
        <fullName evidence="4">PucR family transcriptional regulator</fullName>
    </submittedName>
</protein>
<dbReference type="PANTHER" id="PTHR33744:SF1">
    <property type="entry name" value="DNA-BINDING TRANSCRIPTIONAL ACTIVATOR ADER"/>
    <property type="match status" value="1"/>
</dbReference>
<evidence type="ECO:0000313" key="4">
    <source>
        <dbReference type="EMBL" id="GAA4959058.1"/>
    </source>
</evidence>
<organism evidence="4 5">
    <name type="scientific">Yinghuangia aomiensis</name>
    <dbReference type="NCBI Taxonomy" id="676205"/>
    <lineage>
        <taxon>Bacteria</taxon>
        <taxon>Bacillati</taxon>
        <taxon>Actinomycetota</taxon>
        <taxon>Actinomycetes</taxon>
        <taxon>Kitasatosporales</taxon>
        <taxon>Streptomycetaceae</taxon>
        <taxon>Yinghuangia</taxon>
    </lineage>
</organism>
<dbReference type="InterPro" id="IPR025736">
    <property type="entry name" value="PucR_C-HTH_dom"/>
</dbReference>
<evidence type="ECO:0000259" key="2">
    <source>
        <dbReference type="Pfam" id="PF07905"/>
    </source>
</evidence>
<dbReference type="InterPro" id="IPR051448">
    <property type="entry name" value="CdaR-like_regulators"/>
</dbReference>
<dbReference type="InterPro" id="IPR012914">
    <property type="entry name" value="PucR_dom"/>
</dbReference>
<dbReference type="PANTHER" id="PTHR33744">
    <property type="entry name" value="CARBOHYDRATE DIACID REGULATOR"/>
    <property type="match status" value="1"/>
</dbReference>
<dbReference type="Proteomes" id="UP001500466">
    <property type="component" value="Unassembled WGS sequence"/>
</dbReference>
<dbReference type="EMBL" id="BAABHS010000006">
    <property type="protein sequence ID" value="GAA4959058.1"/>
    <property type="molecule type" value="Genomic_DNA"/>
</dbReference>
<dbReference type="InterPro" id="IPR042070">
    <property type="entry name" value="PucR_C-HTH_sf"/>
</dbReference>
<reference evidence="5" key="1">
    <citation type="journal article" date="2019" name="Int. J. Syst. Evol. Microbiol.">
        <title>The Global Catalogue of Microorganisms (GCM) 10K type strain sequencing project: providing services to taxonomists for standard genome sequencing and annotation.</title>
        <authorList>
            <consortium name="The Broad Institute Genomics Platform"/>
            <consortium name="The Broad Institute Genome Sequencing Center for Infectious Disease"/>
            <person name="Wu L."/>
            <person name="Ma J."/>
        </authorList>
    </citation>
    <scope>NUCLEOTIDE SEQUENCE [LARGE SCALE GENOMIC DNA]</scope>
    <source>
        <strain evidence="5">JCM 17986</strain>
    </source>
</reference>
<name>A0ABP9H0W9_9ACTN</name>
<dbReference type="Pfam" id="PF07905">
    <property type="entry name" value="PucR"/>
    <property type="match status" value="1"/>
</dbReference>
<feature type="domain" description="Purine catabolism PurC-like" evidence="2">
    <location>
        <begin position="29"/>
        <end position="149"/>
    </location>
</feature>
<feature type="region of interest" description="Disordered" evidence="1">
    <location>
        <begin position="340"/>
        <end position="374"/>
    </location>
</feature>
<accession>A0ABP9H0W9</accession>
<comment type="caution">
    <text evidence="4">The sequence shown here is derived from an EMBL/GenBank/DDBJ whole genome shotgun (WGS) entry which is preliminary data.</text>
</comment>
<evidence type="ECO:0000313" key="5">
    <source>
        <dbReference type="Proteomes" id="UP001500466"/>
    </source>
</evidence>
<proteinExistence type="predicted"/>
<evidence type="ECO:0000259" key="3">
    <source>
        <dbReference type="Pfam" id="PF13556"/>
    </source>
</evidence>
<dbReference type="Gene3D" id="1.10.10.2840">
    <property type="entry name" value="PucR C-terminal helix-turn-helix domain"/>
    <property type="match status" value="1"/>
</dbReference>
<feature type="domain" description="PucR C-terminal helix-turn-helix" evidence="3">
    <location>
        <begin position="495"/>
        <end position="553"/>
    </location>
</feature>
<keyword evidence="5" id="KW-1185">Reference proteome</keyword>
<evidence type="ECO:0000256" key="1">
    <source>
        <dbReference type="SAM" id="MobiDB-lite"/>
    </source>
</evidence>